<evidence type="ECO:0000313" key="2">
    <source>
        <dbReference type="Proteomes" id="UP000324298"/>
    </source>
</evidence>
<dbReference type="Proteomes" id="UP000324298">
    <property type="component" value="Unassembled WGS sequence"/>
</dbReference>
<accession>A0A5A9X6J1</accession>
<protein>
    <submittedName>
        <fullName evidence="1">Uncharacterized protein</fullName>
    </submittedName>
</protein>
<proteinExistence type="predicted"/>
<name>A0A5A9X6J1_9BACT</name>
<comment type="caution">
    <text evidence="1">The sequence shown here is derived from an EMBL/GenBank/DDBJ whole genome shotgun (WGS) entry which is preliminary data.</text>
</comment>
<dbReference type="RefSeq" id="WP_149309616.1">
    <property type="nucleotide sequence ID" value="NZ_SRSD01000012.1"/>
</dbReference>
<dbReference type="AlphaFoldDB" id="A0A5A9X6J1"/>
<organism evidence="1 2">
    <name type="scientific">Oryzomonas rubra</name>
    <dbReference type="NCBI Taxonomy" id="2509454"/>
    <lineage>
        <taxon>Bacteria</taxon>
        <taxon>Pseudomonadati</taxon>
        <taxon>Thermodesulfobacteriota</taxon>
        <taxon>Desulfuromonadia</taxon>
        <taxon>Geobacterales</taxon>
        <taxon>Geobacteraceae</taxon>
        <taxon>Oryzomonas</taxon>
    </lineage>
</organism>
<gene>
    <name evidence="1" type="ORF">ET418_16850</name>
</gene>
<reference evidence="1 2" key="1">
    <citation type="submission" date="2019-04" db="EMBL/GenBank/DDBJ databases">
        <title>Geobacter ruber sp. nov., ferric-reducing bacteria isolated from paddy soil.</title>
        <authorList>
            <person name="Xu Z."/>
            <person name="Masuda Y."/>
            <person name="Itoh H."/>
            <person name="Senoo K."/>
        </authorList>
    </citation>
    <scope>NUCLEOTIDE SEQUENCE [LARGE SCALE GENOMIC DNA]</scope>
    <source>
        <strain evidence="1 2">Red88</strain>
    </source>
</reference>
<evidence type="ECO:0000313" key="1">
    <source>
        <dbReference type="EMBL" id="KAA0888068.1"/>
    </source>
</evidence>
<keyword evidence="2" id="KW-1185">Reference proteome</keyword>
<dbReference type="EMBL" id="SRSD01000012">
    <property type="protein sequence ID" value="KAA0888068.1"/>
    <property type="molecule type" value="Genomic_DNA"/>
</dbReference>
<sequence>MPAHRIEQLLEHHAKLIKIMNDISETEGLSEDVICDTKVRDTLKELVELMRCEMFLMLDALDRAVFASPADVAQIRAITKKFGRELCKQP</sequence>